<evidence type="ECO:0000256" key="6">
    <source>
        <dbReference type="ARBA" id="ARBA00018464"/>
    </source>
</evidence>
<evidence type="ECO:0000313" key="15">
    <source>
        <dbReference type="EMBL" id="ANU78014.1"/>
    </source>
</evidence>
<evidence type="ECO:0000256" key="8">
    <source>
        <dbReference type="ARBA" id="ARBA00022605"/>
    </source>
</evidence>
<accession>A0A1C7IGI3</accession>
<dbReference type="InterPro" id="IPR013785">
    <property type="entry name" value="Aldolase_TIM"/>
</dbReference>
<comment type="catalytic activity">
    <reaction evidence="1 12 14">
        <text>1-(5-phospho-beta-D-ribosyl)-5-[(5-phospho-beta-D-ribosylamino)methylideneamino]imidazole-4-carboxamide = 5-[(5-phospho-1-deoxy-D-ribulos-1-ylimino)methylamino]-1-(5-phospho-beta-D-ribosyl)imidazole-4-carboxamide</text>
        <dbReference type="Rhea" id="RHEA:15469"/>
        <dbReference type="ChEBI" id="CHEBI:58435"/>
        <dbReference type="ChEBI" id="CHEBI:58525"/>
        <dbReference type="EC" id="5.3.1.16"/>
    </reaction>
</comment>
<keyword evidence="8 12" id="KW-0028">Amino-acid biosynthesis</keyword>
<keyword evidence="9 12" id="KW-0368">Histidine biosynthesis</keyword>
<dbReference type="PANTHER" id="PTHR43090:SF2">
    <property type="entry name" value="1-(5-PHOSPHORIBOSYL)-5-[(5-PHOSPHORIBOSYLAMINO)METHYLIDENEAMINO] IMIDAZOLE-4-CARBOXAMIDE ISOMERASE"/>
    <property type="match status" value="1"/>
</dbReference>
<feature type="active site" description="Proton donor" evidence="12">
    <location>
        <position position="129"/>
    </location>
</feature>
<evidence type="ECO:0000256" key="4">
    <source>
        <dbReference type="ARBA" id="ARBA00009667"/>
    </source>
</evidence>
<dbReference type="AlphaFoldDB" id="A0A1C7IGI3"/>
<protein>
    <recommendedName>
        <fullName evidence="6 12">1-(5-phosphoribosyl)-5-[(5-phosphoribosylamino)methylideneamino] imidazole-4-carboxamide isomerase</fullName>
        <ecNumber evidence="5 12">5.3.1.16</ecNumber>
    </recommendedName>
    <alternativeName>
        <fullName evidence="11 12">Phosphoribosylformimino-5-aminoimidazole carboxamide ribotide isomerase</fullName>
    </alternativeName>
</protein>
<evidence type="ECO:0000256" key="10">
    <source>
        <dbReference type="ARBA" id="ARBA00023235"/>
    </source>
</evidence>
<gene>
    <name evidence="12" type="primary">hisA</name>
    <name evidence="15" type="ORF">A4V09_21095</name>
</gene>
<dbReference type="STRING" id="1796616.A4V09_21095"/>
<dbReference type="FunFam" id="3.20.20.70:FF:000009">
    <property type="entry name" value="1-(5-phosphoribosyl)-5-[(5-phosphoribosylamino)methylideneamino] imidazole-4-carboxamide isomerase"/>
    <property type="match status" value="1"/>
</dbReference>
<dbReference type="EMBL" id="CP015405">
    <property type="protein sequence ID" value="ANU78014.1"/>
    <property type="molecule type" value="Genomic_DNA"/>
</dbReference>
<dbReference type="InterPro" id="IPR006063">
    <property type="entry name" value="HisA_bact_arch"/>
</dbReference>
<evidence type="ECO:0000256" key="14">
    <source>
        <dbReference type="RuleBase" id="RU003658"/>
    </source>
</evidence>
<dbReference type="Proteomes" id="UP000092574">
    <property type="component" value="Chromosome"/>
</dbReference>
<evidence type="ECO:0000256" key="3">
    <source>
        <dbReference type="ARBA" id="ARBA00005133"/>
    </source>
</evidence>
<dbReference type="HAMAP" id="MF_01014">
    <property type="entry name" value="HisA"/>
    <property type="match status" value="1"/>
</dbReference>
<comment type="similarity">
    <text evidence="4 12 13">Belongs to the HisA/HisF family.</text>
</comment>
<dbReference type="InterPro" id="IPR023016">
    <property type="entry name" value="HisA/PriA"/>
</dbReference>
<evidence type="ECO:0000256" key="11">
    <source>
        <dbReference type="ARBA" id="ARBA00030547"/>
    </source>
</evidence>
<dbReference type="CDD" id="cd04732">
    <property type="entry name" value="HisA"/>
    <property type="match status" value="1"/>
</dbReference>
<dbReference type="Pfam" id="PF00977">
    <property type="entry name" value="His_biosynth"/>
    <property type="match status" value="1"/>
</dbReference>
<feature type="active site" description="Proton acceptor" evidence="12">
    <location>
        <position position="8"/>
    </location>
</feature>
<evidence type="ECO:0000256" key="7">
    <source>
        <dbReference type="ARBA" id="ARBA00022490"/>
    </source>
</evidence>
<dbReference type="EC" id="5.3.1.16" evidence="5 12"/>
<dbReference type="GO" id="GO:0000105">
    <property type="term" value="P:L-histidine biosynthetic process"/>
    <property type="evidence" value="ECO:0007669"/>
    <property type="project" value="UniProtKB-UniRule"/>
</dbReference>
<dbReference type="UniPathway" id="UPA00031">
    <property type="reaction ID" value="UER00009"/>
</dbReference>
<proteinExistence type="inferred from homology"/>
<evidence type="ECO:0000256" key="12">
    <source>
        <dbReference type="HAMAP-Rule" id="MF_01014"/>
    </source>
</evidence>
<dbReference type="GO" id="GO:0005737">
    <property type="term" value="C:cytoplasm"/>
    <property type="evidence" value="ECO:0007669"/>
    <property type="project" value="UniProtKB-SubCell"/>
</dbReference>
<comment type="subcellular location">
    <subcellularLocation>
        <location evidence="2 12 14">Cytoplasm</location>
    </subcellularLocation>
</comment>
<dbReference type="NCBIfam" id="TIGR00007">
    <property type="entry name" value="1-(5-phosphoribosyl)-5-[(5-phosphoribosylamino)methylideneamino]imidazole-4-carboxamide isomerase"/>
    <property type="match status" value="1"/>
</dbReference>
<dbReference type="InterPro" id="IPR011060">
    <property type="entry name" value="RibuloseP-bd_barrel"/>
</dbReference>
<dbReference type="SUPFAM" id="SSF51366">
    <property type="entry name" value="Ribulose-phoshate binding barrel"/>
    <property type="match status" value="1"/>
</dbReference>
<evidence type="ECO:0000256" key="5">
    <source>
        <dbReference type="ARBA" id="ARBA00012550"/>
    </source>
</evidence>
<evidence type="ECO:0000256" key="1">
    <source>
        <dbReference type="ARBA" id="ARBA00000901"/>
    </source>
</evidence>
<keyword evidence="10 12" id="KW-0413">Isomerase</keyword>
<dbReference type="Gene3D" id="3.20.20.70">
    <property type="entry name" value="Aldolase class I"/>
    <property type="match status" value="1"/>
</dbReference>
<keyword evidence="16" id="KW-1185">Reference proteome</keyword>
<dbReference type="OrthoDB" id="9807749at2"/>
<dbReference type="InterPro" id="IPR044524">
    <property type="entry name" value="Isoase_HisA-like"/>
</dbReference>
<dbReference type="PANTHER" id="PTHR43090">
    <property type="entry name" value="1-(5-PHOSPHORIBOSYL)-5-[(5-PHOSPHORIBOSYLAMINO)METHYLIDENEAMINO] IMIDAZOLE-4-CARBOXAMIDE ISOMERASE"/>
    <property type="match status" value="1"/>
</dbReference>
<reference evidence="15" key="1">
    <citation type="submission" date="2017-04" db="EMBL/GenBank/DDBJ databases">
        <title>Complete Genome Sequences of Twelve Strains of a Stable Defined Moderately Diverse Mouse Microbiota 2 (sDMDMm2).</title>
        <authorList>
            <person name="Uchimura Y."/>
            <person name="Wyss M."/>
            <person name="Brugiroux S."/>
            <person name="Limenitakis J.P."/>
            <person name="Stecher B."/>
            <person name="McCoy K.D."/>
            <person name="Macpherson A.J."/>
        </authorList>
    </citation>
    <scope>NUCLEOTIDE SEQUENCE</scope>
    <source>
        <strain evidence="15">YL58</strain>
    </source>
</reference>
<name>A0A1C7IGI3_9FIRM</name>
<comment type="pathway">
    <text evidence="3 12 14">Amino-acid biosynthesis; L-histidine biosynthesis; L-histidine from 5-phospho-alpha-D-ribose 1-diphosphate: step 4/9.</text>
</comment>
<evidence type="ECO:0000256" key="2">
    <source>
        <dbReference type="ARBA" id="ARBA00004496"/>
    </source>
</evidence>
<evidence type="ECO:0000256" key="9">
    <source>
        <dbReference type="ARBA" id="ARBA00023102"/>
    </source>
</evidence>
<sequence>MIILPAIDIKDKTCVRLVKGDYATAHQVAESPYDTAASFRAAGASWIHMVDLDGAKDGRPVNEAIFERVAKESGLKVEVGGGIRSMETIERFLEKGISRVILGSVAVKDPSLVKEAVREFGEKIAVGIDAKNGMAATEGWLQKSDVTYLDLAQAMEEAGVRTIIYTDISRDGTLTGVNTEQLGRLNERVSCRIIASGGVSSIQDITDCKNLDLYGCICGKAVYTGALDLCEAVEKAGEQSC</sequence>
<dbReference type="GO" id="GO:0000162">
    <property type="term" value="P:L-tryptophan biosynthetic process"/>
    <property type="evidence" value="ECO:0007669"/>
    <property type="project" value="TreeGrafter"/>
</dbReference>
<dbReference type="GO" id="GO:0003949">
    <property type="term" value="F:1-(5-phosphoribosyl)-5-[(5-phosphoribosylamino)methylideneamino]imidazole-4-carboxamide isomerase activity"/>
    <property type="evidence" value="ECO:0007669"/>
    <property type="project" value="UniProtKB-UniRule"/>
</dbReference>
<evidence type="ECO:0000256" key="13">
    <source>
        <dbReference type="RuleBase" id="RU003657"/>
    </source>
</evidence>
<evidence type="ECO:0000313" key="16">
    <source>
        <dbReference type="Proteomes" id="UP000092574"/>
    </source>
</evidence>
<keyword evidence="7 12" id="KW-0963">Cytoplasm</keyword>
<dbReference type="InterPro" id="IPR006062">
    <property type="entry name" value="His_biosynth"/>
</dbReference>
<dbReference type="KEGG" id="byl:A4V09_21095"/>
<dbReference type="RefSeq" id="WP_065544107.1">
    <property type="nucleotide sequence ID" value="NZ_CP015405.2"/>
</dbReference>
<organism evidence="15 16">
    <name type="scientific">Blautia pseudococcoides</name>
    <dbReference type="NCBI Taxonomy" id="1796616"/>
    <lineage>
        <taxon>Bacteria</taxon>
        <taxon>Bacillati</taxon>
        <taxon>Bacillota</taxon>
        <taxon>Clostridia</taxon>
        <taxon>Lachnospirales</taxon>
        <taxon>Lachnospiraceae</taxon>
        <taxon>Blautia</taxon>
    </lineage>
</organism>